<feature type="transmembrane region" description="Helical" evidence="7">
    <location>
        <begin position="40"/>
        <end position="58"/>
    </location>
</feature>
<comment type="similarity">
    <text evidence="2 7">Belongs to the DLT1 family.</text>
</comment>
<evidence type="ECO:0000256" key="4">
    <source>
        <dbReference type="ARBA" id="ARBA00022692"/>
    </source>
</evidence>
<dbReference type="PANTHER" id="PTHR40021">
    <property type="entry name" value="DEFECT AT LOW TEMPERATURE PROTEIN 1"/>
    <property type="match status" value="1"/>
</dbReference>
<evidence type="ECO:0000313" key="9">
    <source>
        <dbReference type="Proteomes" id="UP001648503"/>
    </source>
</evidence>
<evidence type="ECO:0000256" key="6">
    <source>
        <dbReference type="ARBA" id="ARBA00023136"/>
    </source>
</evidence>
<evidence type="ECO:0000313" key="8">
    <source>
        <dbReference type="EMBL" id="KAH6592538.1"/>
    </source>
</evidence>
<dbReference type="InterPro" id="IPR010876">
    <property type="entry name" value="C1orf43"/>
</dbReference>
<gene>
    <name evidence="7" type="primary">DLT1</name>
    <name evidence="8" type="ORF">BASA50_007988</name>
</gene>
<name>A0ABQ8F5T0_9FUNG</name>
<reference evidence="8 9" key="1">
    <citation type="submission" date="2021-02" db="EMBL/GenBank/DDBJ databases">
        <title>Variation within the Batrachochytrium salamandrivorans European outbreak.</title>
        <authorList>
            <person name="Kelly M."/>
            <person name="Pasmans F."/>
            <person name="Shea T.P."/>
            <person name="Munoz J.F."/>
            <person name="Carranza S."/>
            <person name="Cuomo C.A."/>
            <person name="Martel A."/>
        </authorList>
    </citation>
    <scope>NUCLEOTIDE SEQUENCE [LARGE SCALE GENOMIC DNA]</scope>
    <source>
        <strain evidence="8 9">AMFP18/2</strain>
    </source>
</reference>
<evidence type="ECO:0000256" key="3">
    <source>
        <dbReference type="ARBA" id="ARBA00021353"/>
    </source>
</evidence>
<organism evidence="8 9">
    <name type="scientific">Batrachochytrium salamandrivorans</name>
    <dbReference type="NCBI Taxonomy" id="1357716"/>
    <lineage>
        <taxon>Eukaryota</taxon>
        <taxon>Fungi</taxon>
        <taxon>Fungi incertae sedis</taxon>
        <taxon>Chytridiomycota</taxon>
        <taxon>Chytridiomycota incertae sedis</taxon>
        <taxon>Chytridiomycetes</taxon>
        <taxon>Rhizophydiales</taxon>
        <taxon>Rhizophydiales incertae sedis</taxon>
        <taxon>Batrachochytrium</taxon>
    </lineage>
</organism>
<keyword evidence="9" id="KW-1185">Reference proteome</keyword>
<dbReference type="InterPro" id="IPR038869">
    <property type="entry name" value="DLT1"/>
</dbReference>
<feature type="transmembrane region" description="Helical" evidence="7">
    <location>
        <begin position="12"/>
        <end position="33"/>
    </location>
</feature>
<protein>
    <recommendedName>
        <fullName evidence="3 7">Defect at low temperature protein 1</fullName>
    </recommendedName>
</protein>
<evidence type="ECO:0000256" key="2">
    <source>
        <dbReference type="ARBA" id="ARBA00005550"/>
    </source>
</evidence>
<keyword evidence="5 7" id="KW-1133">Transmembrane helix</keyword>
<sequence>MAWDWLDTLSLLVFLCTMCSLIVLCAYDIFLWVRNDLRELIAVGSSFAVLVFGSVLLLSSRKIALRTSFADIPKLYVPINSSDLPKPVYGLVQTALSRSASIRASAKPLLGDIADSIGRGKPQSTFEGLHFRDAAICTFAALEEAVCQISDYLERDRRMTGRMYLLFLSDREVVSEDIAQLYIERYEKIRFSDEEMDENDYREFMKLFTALVRSIGVMR</sequence>
<keyword evidence="4 7" id="KW-0812">Transmembrane</keyword>
<evidence type="ECO:0000256" key="5">
    <source>
        <dbReference type="ARBA" id="ARBA00022989"/>
    </source>
</evidence>
<keyword evidence="6 7" id="KW-0472">Membrane</keyword>
<proteinExistence type="inferred from homology"/>
<comment type="subcellular location">
    <subcellularLocation>
        <location evidence="7">Membrane</location>
        <topology evidence="7">Multi-pass membrane protein</topology>
    </subcellularLocation>
</comment>
<dbReference type="Proteomes" id="UP001648503">
    <property type="component" value="Unassembled WGS sequence"/>
</dbReference>
<dbReference type="PANTHER" id="PTHR40021:SF1">
    <property type="entry name" value="DEFECT AT LOW TEMPERATURE PROTEIN 1"/>
    <property type="match status" value="1"/>
</dbReference>
<dbReference type="EMBL" id="JAFCIX010000378">
    <property type="protein sequence ID" value="KAH6592538.1"/>
    <property type="molecule type" value="Genomic_DNA"/>
</dbReference>
<accession>A0ABQ8F5T0</accession>
<comment type="function">
    <text evidence="1 7">Required for growth under high-pressure and low-temperature conditions.</text>
</comment>
<evidence type="ECO:0000256" key="7">
    <source>
        <dbReference type="RuleBase" id="RU367100"/>
    </source>
</evidence>
<evidence type="ECO:0000256" key="1">
    <source>
        <dbReference type="ARBA" id="ARBA00002489"/>
    </source>
</evidence>
<comment type="caution">
    <text evidence="8">The sequence shown here is derived from an EMBL/GenBank/DDBJ whole genome shotgun (WGS) entry which is preliminary data.</text>
</comment>
<dbReference type="Pfam" id="PF07406">
    <property type="entry name" value="NICE-3"/>
    <property type="match status" value="1"/>
</dbReference>